<feature type="compositionally biased region" description="Low complexity" evidence="1">
    <location>
        <begin position="41"/>
        <end position="50"/>
    </location>
</feature>
<protein>
    <submittedName>
        <fullName evidence="2">Uncharacterized protein</fullName>
    </submittedName>
</protein>
<feature type="compositionally biased region" description="Gly residues" evidence="1">
    <location>
        <begin position="51"/>
        <end position="62"/>
    </location>
</feature>
<reference evidence="2" key="1">
    <citation type="submission" date="2014-09" db="EMBL/GenBank/DDBJ databases">
        <authorList>
            <person name="Magalhaes I.L.F."/>
            <person name="Oliveira U."/>
            <person name="Santos F.R."/>
            <person name="Vidigal T.H.D.A."/>
            <person name="Brescovit A.D."/>
            <person name="Santos A.J."/>
        </authorList>
    </citation>
    <scope>NUCLEOTIDE SEQUENCE</scope>
    <source>
        <tissue evidence="2">Shoot tissue taken approximately 20 cm above the soil surface</tissue>
    </source>
</reference>
<evidence type="ECO:0000256" key="1">
    <source>
        <dbReference type="SAM" id="MobiDB-lite"/>
    </source>
</evidence>
<organism evidence="2">
    <name type="scientific">Arundo donax</name>
    <name type="common">Giant reed</name>
    <name type="synonym">Donax arundinaceus</name>
    <dbReference type="NCBI Taxonomy" id="35708"/>
    <lineage>
        <taxon>Eukaryota</taxon>
        <taxon>Viridiplantae</taxon>
        <taxon>Streptophyta</taxon>
        <taxon>Embryophyta</taxon>
        <taxon>Tracheophyta</taxon>
        <taxon>Spermatophyta</taxon>
        <taxon>Magnoliopsida</taxon>
        <taxon>Liliopsida</taxon>
        <taxon>Poales</taxon>
        <taxon>Poaceae</taxon>
        <taxon>PACMAD clade</taxon>
        <taxon>Arundinoideae</taxon>
        <taxon>Arundineae</taxon>
        <taxon>Arundo</taxon>
    </lineage>
</organism>
<reference evidence="2" key="2">
    <citation type="journal article" date="2015" name="Data Brief">
        <title>Shoot transcriptome of the giant reed, Arundo donax.</title>
        <authorList>
            <person name="Barrero R.A."/>
            <person name="Guerrero F.D."/>
            <person name="Moolhuijzen P."/>
            <person name="Goolsby J.A."/>
            <person name="Tidwell J."/>
            <person name="Bellgard S.E."/>
            <person name="Bellgard M.I."/>
        </authorList>
    </citation>
    <scope>NUCLEOTIDE SEQUENCE</scope>
    <source>
        <tissue evidence="2">Shoot tissue taken approximately 20 cm above the soil surface</tissue>
    </source>
</reference>
<name>A0A0A9TKR0_ARUDO</name>
<proteinExistence type="predicted"/>
<accession>A0A0A9TKR0</accession>
<dbReference type="EMBL" id="GBRH01177218">
    <property type="protein sequence ID" value="JAE20678.1"/>
    <property type="molecule type" value="Transcribed_RNA"/>
</dbReference>
<feature type="compositionally biased region" description="Basic and acidic residues" evidence="1">
    <location>
        <begin position="26"/>
        <end position="37"/>
    </location>
</feature>
<dbReference type="AlphaFoldDB" id="A0A0A9TKR0"/>
<sequence>MVSGGESGGAHGPAIAAARVPGADRGAGDRSEADARTRVPARSAAEAVAGGEAGGGAAVARG</sequence>
<evidence type="ECO:0000313" key="2">
    <source>
        <dbReference type="EMBL" id="JAE20678.1"/>
    </source>
</evidence>
<feature type="compositionally biased region" description="Gly residues" evidence="1">
    <location>
        <begin position="1"/>
        <end position="11"/>
    </location>
</feature>
<feature type="region of interest" description="Disordered" evidence="1">
    <location>
        <begin position="1"/>
        <end position="62"/>
    </location>
</feature>